<comment type="caution">
    <text evidence="1">The sequence shown here is derived from an EMBL/GenBank/DDBJ whole genome shotgun (WGS) entry which is preliminary data.</text>
</comment>
<name>A0A1J9P1S9_9EURO</name>
<gene>
    <name evidence="1" type="ORF">AJ78_08923</name>
</gene>
<organism evidence="1 2">
    <name type="scientific">Emergomyces pasteurianus Ep9510</name>
    <dbReference type="NCBI Taxonomy" id="1447872"/>
    <lineage>
        <taxon>Eukaryota</taxon>
        <taxon>Fungi</taxon>
        <taxon>Dikarya</taxon>
        <taxon>Ascomycota</taxon>
        <taxon>Pezizomycotina</taxon>
        <taxon>Eurotiomycetes</taxon>
        <taxon>Eurotiomycetidae</taxon>
        <taxon>Onygenales</taxon>
        <taxon>Ajellomycetaceae</taxon>
        <taxon>Emergomyces</taxon>
    </lineage>
</organism>
<evidence type="ECO:0000313" key="2">
    <source>
        <dbReference type="Proteomes" id="UP000182235"/>
    </source>
</evidence>
<feature type="non-terminal residue" evidence="1">
    <location>
        <position position="1"/>
    </location>
</feature>
<reference evidence="1 2" key="1">
    <citation type="submission" date="2015-07" db="EMBL/GenBank/DDBJ databases">
        <title>Emmonsia species relationships and genome sequence.</title>
        <authorList>
            <consortium name="The Broad Institute Genomics Platform"/>
            <person name="Cuomo C.A."/>
            <person name="Munoz J.F."/>
            <person name="Imamovic A."/>
            <person name="Priest M.E."/>
            <person name="Young S."/>
            <person name="Clay O.K."/>
            <person name="McEwen J.G."/>
        </authorList>
    </citation>
    <scope>NUCLEOTIDE SEQUENCE [LARGE SCALE GENOMIC DNA]</scope>
    <source>
        <strain evidence="1 2">UAMH 9510</strain>
    </source>
</reference>
<dbReference type="VEuPathDB" id="FungiDB:AJ78_08923"/>
<dbReference type="EMBL" id="LGRN01001128">
    <property type="protein sequence ID" value="OJD09794.1"/>
    <property type="molecule type" value="Genomic_DNA"/>
</dbReference>
<protein>
    <submittedName>
        <fullName evidence="1">Uncharacterized protein</fullName>
    </submittedName>
</protein>
<proteinExistence type="predicted"/>
<sequence length="33" mass="4090">LVRDEEDIKYLTEDRMINLKNLMLLRMLKSCYE</sequence>
<dbReference type="AlphaFoldDB" id="A0A1J9P1S9"/>
<dbReference type="Proteomes" id="UP000182235">
    <property type="component" value="Unassembled WGS sequence"/>
</dbReference>
<evidence type="ECO:0000313" key="1">
    <source>
        <dbReference type="EMBL" id="OJD09794.1"/>
    </source>
</evidence>
<keyword evidence="2" id="KW-1185">Reference proteome</keyword>
<accession>A0A1J9P1S9</accession>